<dbReference type="EMBL" id="JBJQND010000003">
    <property type="protein sequence ID" value="KAL3882285.1"/>
    <property type="molecule type" value="Genomic_DNA"/>
</dbReference>
<feature type="region of interest" description="Disordered" evidence="1">
    <location>
        <begin position="452"/>
        <end position="472"/>
    </location>
</feature>
<evidence type="ECO:0000313" key="2">
    <source>
        <dbReference type="EMBL" id="KAL3882285.1"/>
    </source>
</evidence>
<comment type="caution">
    <text evidence="2">The sequence shown here is derived from an EMBL/GenBank/DDBJ whole genome shotgun (WGS) entry which is preliminary data.</text>
</comment>
<dbReference type="InterPro" id="IPR052787">
    <property type="entry name" value="MAVS"/>
</dbReference>
<feature type="compositionally biased region" description="Basic and acidic residues" evidence="1">
    <location>
        <begin position="609"/>
        <end position="623"/>
    </location>
</feature>
<dbReference type="AlphaFoldDB" id="A0ABD3X984"/>
<keyword evidence="3" id="KW-1185">Reference proteome</keyword>
<dbReference type="PANTHER" id="PTHR21446:SF6">
    <property type="entry name" value="MITOCHONDRIAL ANTIVIRAL-SIGNALING PROTEIN"/>
    <property type="match status" value="1"/>
</dbReference>
<gene>
    <name evidence="2" type="ORF">ACJMK2_028647</name>
</gene>
<dbReference type="Proteomes" id="UP001634394">
    <property type="component" value="Unassembled WGS sequence"/>
</dbReference>
<reference evidence="2 3" key="1">
    <citation type="submission" date="2024-11" db="EMBL/GenBank/DDBJ databases">
        <title>Chromosome-level genome assembly of the freshwater bivalve Anodonta woodiana.</title>
        <authorList>
            <person name="Chen X."/>
        </authorList>
    </citation>
    <scope>NUCLEOTIDE SEQUENCE [LARGE SCALE GENOMIC DNA]</scope>
    <source>
        <strain evidence="2">MN2024</strain>
        <tissue evidence="2">Gills</tissue>
    </source>
</reference>
<accession>A0ABD3X984</accession>
<dbReference type="PANTHER" id="PTHR21446">
    <property type="entry name" value="DUF3504 DOMAIN-CONTAINING PROTEIN"/>
    <property type="match status" value="1"/>
</dbReference>
<evidence type="ECO:0000313" key="3">
    <source>
        <dbReference type="Proteomes" id="UP001634394"/>
    </source>
</evidence>
<evidence type="ECO:0000256" key="1">
    <source>
        <dbReference type="SAM" id="MobiDB-lite"/>
    </source>
</evidence>
<name>A0ABD3X984_SINWO</name>
<evidence type="ECO:0008006" key="4">
    <source>
        <dbReference type="Google" id="ProtNLM"/>
    </source>
</evidence>
<protein>
    <recommendedName>
        <fullName evidence="4">DUF3504 domain-containing protein</fullName>
    </recommendedName>
</protein>
<feature type="region of interest" description="Disordered" evidence="1">
    <location>
        <begin position="609"/>
        <end position="628"/>
    </location>
</feature>
<proteinExistence type="predicted"/>
<organism evidence="2 3">
    <name type="scientific">Sinanodonta woodiana</name>
    <name type="common">Chinese pond mussel</name>
    <name type="synonym">Anodonta woodiana</name>
    <dbReference type="NCBI Taxonomy" id="1069815"/>
    <lineage>
        <taxon>Eukaryota</taxon>
        <taxon>Metazoa</taxon>
        <taxon>Spiralia</taxon>
        <taxon>Lophotrochozoa</taxon>
        <taxon>Mollusca</taxon>
        <taxon>Bivalvia</taxon>
        <taxon>Autobranchia</taxon>
        <taxon>Heteroconchia</taxon>
        <taxon>Palaeoheterodonta</taxon>
        <taxon>Unionida</taxon>
        <taxon>Unionoidea</taxon>
        <taxon>Unionidae</taxon>
        <taxon>Unioninae</taxon>
        <taxon>Sinanodonta</taxon>
    </lineage>
</organism>
<feature type="region of interest" description="Disordered" evidence="1">
    <location>
        <begin position="350"/>
        <end position="395"/>
    </location>
</feature>
<sequence>MNSIKTEPAFDGEEGESNDSDVFRYAIAYIKNFAALRGEHLDAIVNLGINELANFLKEFYSVMKETIAQDASSATKMKFVRTGIQEYFAKFRDIDIINDGIFKEANAVFNGVLTSLKSAPRKQYRIRTFDLDDLKKIYLGPSMDLNSPDSLQNKVFFDVCLFICNRGKDFMKVMDKTDFEVSMDESGRRRYVWLKYHYKFSFREVAGGLPYDVSPGVQVGGRMYERKGDPYCPVVSFTKYLNHLHPMCPSFWQRHKRNVQKSDYVWYDHTGLGNSTLHKLMNRICQQAGLPEMYTNHAIRPSCIPQIEAICQEVMSISKPKLMIALPVTEGQPCVQQSREDNYGSFMGSLIKAENPRSPPTKPLGLQDRETVGSESVSSHTSDTKEDDTSSEETTIGLHEAKMRVLEMVHTLEAKDLKAFVNWMKTFQVEQGAGGLVVTCCTVAESSDKKSMQNGEDLTVTRSNPHPLTTTAVPSRLENMSASTLSSGNHFHQMNVNNSARINYMPSKHTVSDFKVKPIEFESLCNTHCSLELCPLKISIPTQDTILFTCVQTDIQVLINKLDLSSAEDLDPVQKRIFFSDQKLDLSKFFEEPPKFDSGYDTQKHENFNSDIKNNHNQEEKFKPVKKRPILDQQEDSKAFQSRASSIENRDCIPRYKKFRIDDICNGLVKTNERQTTDHNTERPLNLVKKL</sequence>